<dbReference type="SUPFAM" id="SSF48452">
    <property type="entry name" value="TPR-like"/>
    <property type="match status" value="1"/>
</dbReference>
<dbReference type="InterPro" id="IPR014562">
    <property type="entry name" value="UCP030959_TPR_rpt-cont"/>
</dbReference>
<accession>A0A1Y0EQK3</accession>
<keyword evidence="1" id="KW-0472">Membrane</keyword>
<dbReference type="PIRSF" id="PIRSF030959">
    <property type="entry name" value="UCP030959"/>
    <property type="match status" value="1"/>
</dbReference>
<dbReference type="InterPro" id="IPR011990">
    <property type="entry name" value="TPR-like_helical_dom_sf"/>
</dbReference>
<evidence type="ECO:0000313" key="2">
    <source>
        <dbReference type="EMBL" id="ARU05856.1"/>
    </source>
</evidence>
<name>A0A1Y0EQK3_9BURK</name>
<keyword evidence="1" id="KW-1133">Transmembrane helix</keyword>
<organism evidence="2 3">
    <name type="scientific">Comamonas serinivorans</name>
    <dbReference type="NCBI Taxonomy" id="1082851"/>
    <lineage>
        <taxon>Bacteria</taxon>
        <taxon>Pseudomonadati</taxon>
        <taxon>Pseudomonadota</taxon>
        <taxon>Betaproteobacteria</taxon>
        <taxon>Burkholderiales</taxon>
        <taxon>Comamonadaceae</taxon>
        <taxon>Comamonas</taxon>
    </lineage>
</organism>
<feature type="transmembrane region" description="Helical" evidence="1">
    <location>
        <begin position="30"/>
        <end position="50"/>
    </location>
</feature>
<sequence>MAFFGIGIHVVVALFFAVHAVRTGQAMYWLFILFAFPGLGSVAYFVAVFLPSSRLQRHAGKAVKSAVKVLDPTRELREAAEAHRYAPTAQNQMRLAAAQLEAGQTDEAVRSYEACLNGPFASDLEMRFNAARANLAAGHAAQTLSHLDFMAAQNADFRPQETQLLRARALAAGGDQAAARAQFEAVRSRFGGFDATAEYAIWALTHGETALAQSLQDELDQVMARWHRGMREVHGDTLRRLAQAKKQAQG</sequence>
<keyword evidence="1" id="KW-0812">Transmembrane</keyword>
<dbReference type="EMBL" id="CP021455">
    <property type="protein sequence ID" value="ARU05856.1"/>
    <property type="molecule type" value="Genomic_DNA"/>
</dbReference>
<evidence type="ECO:0000256" key="1">
    <source>
        <dbReference type="SAM" id="Phobius"/>
    </source>
</evidence>
<dbReference type="AlphaFoldDB" id="A0A1Y0EQK3"/>
<reference evidence="2 3" key="1">
    <citation type="submission" date="2017-05" db="EMBL/GenBank/DDBJ databases">
        <authorList>
            <person name="Song R."/>
            <person name="Chenine A.L."/>
            <person name="Ruprecht R.M."/>
        </authorList>
    </citation>
    <scope>NUCLEOTIDE SEQUENCE [LARGE SCALE GENOMIC DNA]</scope>
    <source>
        <strain evidence="2 3">DSM 26136</strain>
    </source>
</reference>
<dbReference type="KEGG" id="cser:CCO03_15275"/>
<dbReference type="RefSeq" id="WP_087282432.1">
    <property type="nucleotide sequence ID" value="NZ_CP021455.1"/>
</dbReference>
<dbReference type="OrthoDB" id="7559170at2"/>
<gene>
    <name evidence="2" type="ORF">CCO03_15275</name>
</gene>
<dbReference type="Proteomes" id="UP000196138">
    <property type="component" value="Chromosome"/>
</dbReference>
<keyword evidence="3" id="KW-1185">Reference proteome</keyword>
<evidence type="ECO:0008006" key="4">
    <source>
        <dbReference type="Google" id="ProtNLM"/>
    </source>
</evidence>
<proteinExistence type="predicted"/>
<evidence type="ECO:0000313" key="3">
    <source>
        <dbReference type="Proteomes" id="UP000196138"/>
    </source>
</evidence>
<protein>
    <recommendedName>
        <fullName evidence="4">Cardiolipin synthase N-terminal domain-containing protein</fullName>
    </recommendedName>
</protein>